<dbReference type="EMBL" id="FN545284">
    <property type="protein sequence ID" value="CBA76643.1"/>
    <property type="molecule type" value="Genomic_DNA"/>
</dbReference>
<proteinExistence type="predicted"/>
<reference evidence="1" key="1">
    <citation type="journal article" date="2010" name="Insect Mol. Biol.">
        <title>The draft genome sequence of Arsenophonus nasoniae, son-killer bacterium of Nasonia vitripennis, reveals genes associated with virulence and symbiosis.</title>
        <authorList>
            <person name="Wilkes T."/>
            <person name="Darby A.C."/>
            <person name="Choi J."/>
            <person name="Colborne J.K."/>
            <person name="Werren J.H."/>
            <person name="Hurst G.D.D."/>
        </authorList>
    </citation>
    <scope>NUCLEOTIDE SEQUENCE</scope>
</reference>
<organism evidence="1">
    <name type="scientific">Arsenophonus nasoniae</name>
    <name type="common">son-killer infecting Nasonia vitripennis</name>
    <dbReference type="NCBI Taxonomy" id="638"/>
    <lineage>
        <taxon>Bacteria</taxon>
        <taxon>Pseudomonadati</taxon>
        <taxon>Pseudomonadota</taxon>
        <taxon>Gammaproteobacteria</taxon>
        <taxon>Enterobacterales</taxon>
        <taxon>Morganellaceae</taxon>
        <taxon>Arsenophonus</taxon>
    </lineage>
</organism>
<name>D2U4R1_9GAMM</name>
<gene>
    <name evidence="1" type="ORF">ARN_36930</name>
</gene>
<evidence type="ECO:0000313" key="1">
    <source>
        <dbReference type="EMBL" id="CBA76643.1"/>
    </source>
</evidence>
<protein>
    <submittedName>
        <fullName evidence="1">Uncharacterized protein</fullName>
    </submittedName>
</protein>
<feature type="non-terminal residue" evidence="1">
    <location>
        <position position="1"/>
    </location>
</feature>
<dbReference type="AlphaFoldDB" id="D2U4R1"/>
<sequence length="77" mass="8898">KISDEKGFGSHLMALMGGKLKFLGRGENLNMAINHQKQTYLSFEVYKNKNNNINNLKFIVKPVFVNCTLFYGYYKCI</sequence>
<accession>D2U4R1</accession>